<feature type="transmembrane region" description="Helical" evidence="1">
    <location>
        <begin position="45"/>
        <end position="69"/>
    </location>
</feature>
<keyword evidence="1" id="KW-0472">Membrane</keyword>
<keyword evidence="1" id="KW-0812">Transmembrane</keyword>
<dbReference type="AlphaFoldDB" id="A0A1G2RB51"/>
<evidence type="ECO:0000256" key="1">
    <source>
        <dbReference type="SAM" id="Phobius"/>
    </source>
</evidence>
<name>A0A1G2RB51_9BACT</name>
<accession>A0A1G2RB51</accession>
<proteinExistence type="predicted"/>
<protein>
    <submittedName>
        <fullName evidence="2">Uncharacterized protein</fullName>
    </submittedName>
</protein>
<dbReference type="EMBL" id="MHUB01000034">
    <property type="protein sequence ID" value="OHA70076.1"/>
    <property type="molecule type" value="Genomic_DNA"/>
</dbReference>
<sequence length="70" mass="8107">MSVVSYYQLLFVIPGIKPLFAISRKHTRHSLKSRRNPLFLPQRKHLLTTLEANLGLFFALSICDFFAMVL</sequence>
<dbReference type="Proteomes" id="UP000178613">
    <property type="component" value="Unassembled WGS sequence"/>
</dbReference>
<feature type="transmembrane region" description="Helical" evidence="1">
    <location>
        <begin position="6"/>
        <end position="24"/>
    </location>
</feature>
<reference evidence="2 3" key="1">
    <citation type="journal article" date="2016" name="Nat. Commun.">
        <title>Thousands of microbial genomes shed light on interconnected biogeochemical processes in an aquifer system.</title>
        <authorList>
            <person name="Anantharaman K."/>
            <person name="Brown C.T."/>
            <person name="Hug L.A."/>
            <person name="Sharon I."/>
            <person name="Castelle C.J."/>
            <person name="Probst A.J."/>
            <person name="Thomas B.C."/>
            <person name="Singh A."/>
            <person name="Wilkins M.J."/>
            <person name="Karaoz U."/>
            <person name="Brodie E.L."/>
            <person name="Williams K.H."/>
            <person name="Hubbard S.S."/>
            <person name="Banfield J.F."/>
        </authorList>
    </citation>
    <scope>NUCLEOTIDE SEQUENCE [LARGE SCALE GENOMIC DNA]</scope>
</reference>
<comment type="caution">
    <text evidence="2">The sequence shown here is derived from an EMBL/GenBank/DDBJ whole genome shotgun (WGS) entry which is preliminary data.</text>
</comment>
<organism evidence="2 3">
    <name type="scientific">Candidatus Wildermuthbacteria bacterium RIFCSPHIGHO2_02_FULL_49_9</name>
    <dbReference type="NCBI Taxonomy" id="1802456"/>
    <lineage>
        <taxon>Bacteria</taxon>
        <taxon>Candidatus Wildermuthiibacteriota</taxon>
    </lineage>
</organism>
<evidence type="ECO:0000313" key="2">
    <source>
        <dbReference type="EMBL" id="OHA70076.1"/>
    </source>
</evidence>
<evidence type="ECO:0000313" key="3">
    <source>
        <dbReference type="Proteomes" id="UP000178613"/>
    </source>
</evidence>
<keyword evidence="1" id="KW-1133">Transmembrane helix</keyword>
<gene>
    <name evidence="2" type="ORF">A3D64_00550</name>
</gene>